<evidence type="ECO:0000313" key="2">
    <source>
        <dbReference type="Proteomes" id="UP000011668"/>
    </source>
</evidence>
<accession>L8WX30</accession>
<keyword evidence="2" id="KW-1185">Reference proteome</keyword>
<protein>
    <submittedName>
        <fullName evidence="1">Uncharacterized protein</fullName>
    </submittedName>
</protein>
<comment type="caution">
    <text evidence="1">The sequence shown here is derived from an EMBL/GenBank/DDBJ whole genome shotgun (WGS) entry which is preliminary data.</text>
</comment>
<proteinExistence type="predicted"/>
<name>L8WX30_THACA</name>
<sequence length="74" mass="8553">MLRFGLNVNLYPVCRIVFQPFDDNHRLVFHLTGRSLHSGQVGLPRFPVLAEIKIGRRDDIVVRDGRERKLGRKG</sequence>
<organism evidence="1 2">
    <name type="scientific">Thanatephorus cucumeris (strain AG1-IA)</name>
    <name type="common">Rice sheath blight fungus</name>
    <name type="synonym">Rhizoctonia solani</name>
    <dbReference type="NCBI Taxonomy" id="983506"/>
    <lineage>
        <taxon>Eukaryota</taxon>
        <taxon>Fungi</taxon>
        <taxon>Dikarya</taxon>
        <taxon>Basidiomycota</taxon>
        <taxon>Agaricomycotina</taxon>
        <taxon>Agaricomycetes</taxon>
        <taxon>Cantharellales</taxon>
        <taxon>Ceratobasidiaceae</taxon>
        <taxon>Rhizoctonia</taxon>
        <taxon>Rhizoctonia solani AG-1</taxon>
    </lineage>
</organism>
<dbReference type="EMBL" id="AFRT01001067">
    <property type="protein sequence ID" value="ELU41377.1"/>
    <property type="molecule type" value="Genomic_DNA"/>
</dbReference>
<dbReference type="HOGENOM" id="CLU_2689496_0_0_1"/>
<gene>
    <name evidence="1" type="ORF">AG1IA_04585</name>
</gene>
<evidence type="ECO:0000313" key="1">
    <source>
        <dbReference type="EMBL" id="ELU41377.1"/>
    </source>
</evidence>
<dbReference type="AlphaFoldDB" id="L8WX30"/>
<dbReference type="Proteomes" id="UP000011668">
    <property type="component" value="Unassembled WGS sequence"/>
</dbReference>
<reference evidence="1 2" key="1">
    <citation type="journal article" date="2013" name="Nat. Commun.">
        <title>The evolution and pathogenic mechanisms of the rice sheath blight pathogen.</title>
        <authorList>
            <person name="Zheng A."/>
            <person name="Lin R."/>
            <person name="Xu L."/>
            <person name="Qin P."/>
            <person name="Tang C."/>
            <person name="Ai P."/>
            <person name="Zhang D."/>
            <person name="Liu Y."/>
            <person name="Sun Z."/>
            <person name="Feng H."/>
            <person name="Wang Y."/>
            <person name="Chen Y."/>
            <person name="Liang X."/>
            <person name="Fu R."/>
            <person name="Li Q."/>
            <person name="Zhang J."/>
            <person name="Yu X."/>
            <person name="Xie Z."/>
            <person name="Ding L."/>
            <person name="Guan P."/>
            <person name="Tang J."/>
            <person name="Liang Y."/>
            <person name="Wang S."/>
            <person name="Deng Q."/>
            <person name="Li S."/>
            <person name="Zhu J."/>
            <person name="Wang L."/>
            <person name="Liu H."/>
            <person name="Li P."/>
        </authorList>
    </citation>
    <scope>NUCLEOTIDE SEQUENCE [LARGE SCALE GENOMIC DNA]</scope>
    <source>
        <strain evidence="2">AG-1 IA</strain>
    </source>
</reference>